<dbReference type="Proteomes" id="UP000504639">
    <property type="component" value="Unplaced"/>
</dbReference>
<keyword evidence="8" id="KW-1185">Reference proteome</keyword>
<evidence type="ECO:0000256" key="3">
    <source>
        <dbReference type="ARBA" id="ARBA00022840"/>
    </source>
</evidence>
<organism evidence="8 9">
    <name type="scientific">Aythya fuligula</name>
    <name type="common">Tufted duck</name>
    <name type="synonym">Anas fuligula</name>
    <dbReference type="NCBI Taxonomy" id="219594"/>
    <lineage>
        <taxon>Eukaryota</taxon>
        <taxon>Metazoa</taxon>
        <taxon>Chordata</taxon>
        <taxon>Craniata</taxon>
        <taxon>Vertebrata</taxon>
        <taxon>Euteleostomi</taxon>
        <taxon>Archelosauria</taxon>
        <taxon>Archosauria</taxon>
        <taxon>Dinosauria</taxon>
        <taxon>Saurischia</taxon>
        <taxon>Theropoda</taxon>
        <taxon>Coelurosauria</taxon>
        <taxon>Aves</taxon>
        <taxon>Neognathae</taxon>
        <taxon>Galloanserae</taxon>
        <taxon>Anseriformes</taxon>
        <taxon>Anatidae</taxon>
        <taxon>Aythyinae</taxon>
        <taxon>Aythya</taxon>
    </lineage>
</organism>
<evidence type="ECO:0000259" key="7">
    <source>
        <dbReference type="Pfam" id="PF17862"/>
    </source>
</evidence>
<keyword evidence="4" id="KW-0103">Bromodomain</keyword>
<name>A0A6J3EMT8_AYTFU</name>
<dbReference type="GO" id="GO:0003682">
    <property type="term" value="F:chromatin binding"/>
    <property type="evidence" value="ECO:0007669"/>
    <property type="project" value="TreeGrafter"/>
</dbReference>
<dbReference type="Pfam" id="PF17862">
    <property type="entry name" value="AAA_lid_3"/>
    <property type="match status" value="1"/>
</dbReference>
<feature type="compositionally biased region" description="Low complexity" evidence="5">
    <location>
        <begin position="113"/>
        <end position="126"/>
    </location>
</feature>
<feature type="non-terminal residue" evidence="9">
    <location>
        <position position="570"/>
    </location>
</feature>
<feature type="compositionally biased region" description="Basic residues" evidence="5">
    <location>
        <begin position="145"/>
        <end position="156"/>
    </location>
</feature>
<dbReference type="InterPro" id="IPR045199">
    <property type="entry name" value="ATAD2-like"/>
</dbReference>
<feature type="domain" description="AAA ATPase AAA+ lid" evidence="7">
    <location>
        <begin position="352"/>
        <end position="388"/>
    </location>
</feature>
<dbReference type="InParanoid" id="A0A6J3EMT8"/>
<dbReference type="InterPro" id="IPR003959">
    <property type="entry name" value="ATPase_AAA_core"/>
</dbReference>
<accession>A0A6J3EMT8</accession>
<dbReference type="GO" id="GO:0006337">
    <property type="term" value="P:nucleosome disassembly"/>
    <property type="evidence" value="ECO:0007669"/>
    <property type="project" value="TreeGrafter"/>
</dbReference>
<dbReference type="GeneID" id="116501731"/>
<gene>
    <name evidence="9" type="primary">LOC116501731</name>
</gene>
<dbReference type="GO" id="GO:0042393">
    <property type="term" value="F:histone binding"/>
    <property type="evidence" value="ECO:0007669"/>
    <property type="project" value="TreeGrafter"/>
</dbReference>
<dbReference type="Gene3D" id="1.10.8.60">
    <property type="match status" value="1"/>
</dbReference>
<dbReference type="GO" id="GO:0005634">
    <property type="term" value="C:nucleus"/>
    <property type="evidence" value="ECO:0007669"/>
    <property type="project" value="TreeGrafter"/>
</dbReference>
<dbReference type="InterPro" id="IPR041569">
    <property type="entry name" value="AAA_lid_3"/>
</dbReference>
<evidence type="ECO:0000313" key="8">
    <source>
        <dbReference type="Proteomes" id="UP000504639"/>
    </source>
</evidence>
<dbReference type="FunFam" id="1.10.8.60:FF:000016">
    <property type="entry name" value="ATPase family AAA domain-containing protein 2B"/>
    <property type="match status" value="1"/>
</dbReference>
<feature type="domain" description="ATPase AAA-type core" evidence="6">
    <location>
        <begin position="220"/>
        <end position="278"/>
    </location>
</feature>
<dbReference type="SUPFAM" id="SSF52540">
    <property type="entry name" value="P-loop containing nucleoside triphosphate hydrolases"/>
    <property type="match status" value="1"/>
</dbReference>
<dbReference type="InterPro" id="IPR027417">
    <property type="entry name" value="P-loop_NTPase"/>
</dbReference>
<evidence type="ECO:0000259" key="6">
    <source>
        <dbReference type="Pfam" id="PF00004"/>
    </source>
</evidence>
<keyword evidence="3" id="KW-0067">ATP-binding</keyword>
<comment type="similarity">
    <text evidence="1">Belongs to the AAA ATPase family.</text>
</comment>
<dbReference type="AlphaFoldDB" id="A0A6J3EMT8"/>
<dbReference type="Gene3D" id="3.40.50.300">
    <property type="entry name" value="P-loop containing nucleotide triphosphate hydrolases"/>
    <property type="match status" value="2"/>
</dbReference>
<feature type="compositionally biased region" description="Basic and acidic residues" evidence="5">
    <location>
        <begin position="38"/>
        <end position="50"/>
    </location>
</feature>
<reference evidence="9" key="1">
    <citation type="submission" date="2025-08" db="UniProtKB">
        <authorList>
            <consortium name="RefSeq"/>
        </authorList>
    </citation>
    <scope>IDENTIFICATION</scope>
    <source>
        <tissue evidence="9">Lung</tissue>
    </source>
</reference>
<feature type="compositionally biased region" description="Acidic residues" evidence="5">
    <location>
        <begin position="127"/>
        <end position="139"/>
    </location>
</feature>
<dbReference type="PANTHER" id="PTHR23069">
    <property type="entry name" value="AAA DOMAIN-CONTAINING"/>
    <property type="match status" value="1"/>
</dbReference>
<sequence>MILAALLEFGFGEEHMSTIVCNIRSSQHCGEVQTSRGSENKENGGEDVPRRYNLRQSKPVDRYQAPMEIRQRDRERTNSGQPRSVRQKESLENAGSQKYRRRARRRCADDISDSTPSCSSPLLSTCDTEEGGESSEDGESTSPRRTFRVKRQKRDLKRVQRDQKKAGGSQGDAMQIDSAIGFENVGGLSEHIAALKEMVIFPVLYPEVFQQFNIQPPRGCLFYGPPGTGETLVARALASEYSRSDRKISFFLRNASDCMRKYVGESERQLRVLFEQMVSLLCAPVNKTTFIDNRREIVVIGAANRLDCIGPTLQRPGRFDREFLFNLPDKEARKEIVKIHTRDWTPQPLDMLLDELAEKCIGDCGADIKSLCTEAALCSLRRCYPQIYASREKLLLDVNSIKIKAKDFFMAMKKVVPASNRIETSPVQALSPIFKPLFQRSVENILQVVQKIFPHAQLALKEDRQQEHFNPILQDDMFDSDDDACLVSGDELKDGMPDGPEKKCLCFSRSAFCEPTSCQPRLLIVGKEGYGQVSYVAPVVLHALEKFPVHTLDLSVLLTNVAPPEEICGQ</sequence>
<keyword evidence="2" id="KW-0547">Nucleotide-binding</keyword>
<evidence type="ECO:0000256" key="5">
    <source>
        <dbReference type="SAM" id="MobiDB-lite"/>
    </source>
</evidence>
<feature type="region of interest" description="Disordered" evidence="5">
    <location>
        <begin position="32"/>
        <end position="172"/>
    </location>
</feature>
<evidence type="ECO:0000256" key="1">
    <source>
        <dbReference type="ARBA" id="ARBA00006914"/>
    </source>
</evidence>
<dbReference type="PANTHER" id="PTHR23069:SF4">
    <property type="entry name" value="ATPASE FAMILY AAA DOMAIN-CONTAINING PROTEIN 2"/>
    <property type="match status" value="1"/>
</dbReference>
<dbReference type="RefSeq" id="XP_032063197.1">
    <property type="nucleotide sequence ID" value="XM_032207306.1"/>
</dbReference>
<evidence type="ECO:0000313" key="9">
    <source>
        <dbReference type="RefSeq" id="XP_032063197.1"/>
    </source>
</evidence>
<dbReference type="Pfam" id="PF00004">
    <property type="entry name" value="AAA"/>
    <property type="match status" value="1"/>
</dbReference>
<dbReference type="GO" id="GO:0005524">
    <property type="term" value="F:ATP binding"/>
    <property type="evidence" value="ECO:0007669"/>
    <property type="project" value="UniProtKB-KW"/>
</dbReference>
<dbReference type="GO" id="GO:0016887">
    <property type="term" value="F:ATP hydrolysis activity"/>
    <property type="evidence" value="ECO:0007669"/>
    <property type="project" value="InterPro"/>
</dbReference>
<evidence type="ECO:0000256" key="4">
    <source>
        <dbReference type="ARBA" id="ARBA00023117"/>
    </source>
</evidence>
<evidence type="ECO:0000256" key="2">
    <source>
        <dbReference type="ARBA" id="ARBA00022741"/>
    </source>
</evidence>
<dbReference type="FunFam" id="3.40.50.300:FF:000061">
    <property type="entry name" value="ATPase family, AAA domain-containing 2"/>
    <property type="match status" value="1"/>
</dbReference>
<dbReference type="GO" id="GO:0006334">
    <property type="term" value="P:nucleosome assembly"/>
    <property type="evidence" value="ECO:0007669"/>
    <property type="project" value="TreeGrafter"/>
</dbReference>
<dbReference type="KEGG" id="aful:116501731"/>
<dbReference type="GO" id="GO:0045815">
    <property type="term" value="P:transcription initiation-coupled chromatin remodeling"/>
    <property type="evidence" value="ECO:0007669"/>
    <property type="project" value="TreeGrafter"/>
</dbReference>
<protein>
    <submittedName>
        <fullName evidence="9">ATPase family AAA domain-containing protein 2-like</fullName>
    </submittedName>
</protein>
<proteinExistence type="inferred from homology"/>